<dbReference type="Proteomes" id="UP001597101">
    <property type="component" value="Unassembled WGS sequence"/>
</dbReference>
<protein>
    <submittedName>
        <fullName evidence="3">SMP-30/gluconolactonase/LRE family protein</fullName>
        <ecNumber evidence="3">3.1.1.99</ecNumber>
    </submittedName>
</protein>
<dbReference type="InterPro" id="IPR011042">
    <property type="entry name" value="6-blade_b-propeller_TolB-like"/>
</dbReference>
<name>A0ABW3FEA3_9HYPH</name>
<dbReference type="RefSeq" id="WP_377212668.1">
    <property type="nucleotide sequence ID" value="NZ_JBHTJV010000009.1"/>
</dbReference>
<dbReference type="Pfam" id="PF08450">
    <property type="entry name" value="SGL"/>
    <property type="match status" value="1"/>
</dbReference>
<dbReference type="SUPFAM" id="SSF63829">
    <property type="entry name" value="Calcium-dependent phosphotriesterase"/>
    <property type="match status" value="1"/>
</dbReference>
<proteinExistence type="inferred from homology"/>
<evidence type="ECO:0000313" key="3">
    <source>
        <dbReference type="EMBL" id="MFD0916821.1"/>
    </source>
</evidence>
<dbReference type="EMBL" id="JBHTJV010000009">
    <property type="protein sequence ID" value="MFD0916821.1"/>
    <property type="molecule type" value="Genomic_DNA"/>
</dbReference>
<dbReference type="GO" id="GO:0016787">
    <property type="term" value="F:hydrolase activity"/>
    <property type="evidence" value="ECO:0007669"/>
    <property type="project" value="UniProtKB-KW"/>
</dbReference>
<accession>A0ABW3FEA3</accession>
<comment type="similarity">
    <text evidence="1">Belongs to the SMP-30/CGR1 family.</text>
</comment>
<dbReference type="EC" id="3.1.1.99" evidence="3"/>
<dbReference type="PRINTS" id="PR01790">
    <property type="entry name" value="SMP30FAMILY"/>
</dbReference>
<evidence type="ECO:0000313" key="4">
    <source>
        <dbReference type="Proteomes" id="UP001597101"/>
    </source>
</evidence>
<dbReference type="PANTHER" id="PTHR10907">
    <property type="entry name" value="REGUCALCIN"/>
    <property type="match status" value="1"/>
</dbReference>
<dbReference type="InterPro" id="IPR013658">
    <property type="entry name" value="SGL"/>
</dbReference>
<dbReference type="Gene3D" id="2.120.10.30">
    <property type="entry name" value="TolB, C-terminal domain"/>
    <property type="match status" value="1"/>
</dbReference>
<reference evidence="4" key="1">
    <citation type="journal article" date="2019" name="Int. J. Syst. Evol. Microbiol.">
        <title>The Global Catalogue of Microorganisms (GCM) 10K type strain sequencing project: providing services to taxonomists for standard genome sequencing and annotation.</title>
        <authorList>
            <consortium name="The Broad Institute Genomics Platform"/>
            <consortium name="The Broad Institute Genome Sequencing Center for Infectious Disease"/>
            <person name="Wu L."/>
            <person name="Ma J."/>
        </authorList>
    </citation>
    <scope>NUCLEOTIDE SEQUENCE [LARGE SCALE GENOMIC DNA]</scope>
    <source>
        <strain evidence="4">CCUG 60023</strain>
    </source>
</reference>
<organism evidence="3 4">
    <name type="scientific">Pseudahrensia aquimaris</name>
    <dbReference type="NCBI Taxonomy" id="744461"/>
    <lineage>
        <taxon>Bacteria</taxon>
        <taxon>Pseudomonadati</taxon>
        <taxon>Pseudomonadota</taxon>
        <taxon>Alphaproteobacteria</taxon>
        <taxon>Hyphomicrobiales</taxon>
        <taxon>Ahrensiaceae</taxon>
        <taxon>Pseudahrensia</taxon>
    </lineage>
</organism>
<dbReference type="PANTHER" id="PTHR10907:SF47">
    <property type="entry name" value="REGUCALCIN"/>
    <property type="match status" value="1"/>
</dbReference>
<keyword evidence="4" id="KW-1185">Reference proteome</keyword>
<evidence type="ECO:0000256" key="1">
    <source>
        <dbReference type="ARBA" id="ARBA00008853"/>
    </source>
</evidence>
<keyword evidence="3" id="KW-0378">Hydrolase</keyword>
<evidence type="ECO:0000259" key="2">
    <source>
        <dbReference type="Pfam" id="PF08450"/>
    </source>
</evidence>
<comment type="caution">
    <text evidence="3">The sequence shown here is derived from an EMBL/GenBank/DDBJ whole genome shotgun (WGS) entry which is preliminary data.</text>
</comment>
<dbReference type="InterPro" id="IPR005511">
    <property type="entry name" value="SMP-30"/>
</dbReference>
<gene>
    <name evidence="3" type="ORF">ACFQ14_10415</name>
</gene>
<sequence>MSNITPFGPTCILGEGPLWHPLRERLYWFDIIKGELYSSNKFGGQMRRWNFGEPASACGWLDEDTLVVATASGLQKFDVEQGHWETLVDMEADNETTRSNDGRVGPDGSFWIGTMGRALEPAVGAYYRLKRGKLECLFDRVSIPNATCFSPNGKTAYLADTRKQVIWRWPLDDHGNPVGEREVHINLRDENLNPDGAVCDAEGYLWNAQWGASRLARYAPDGSLDRVIDLPISQPTCPAFGGDDLRTLYMTSASEGLSKEQLSDQPDAGRCFMMQVDVPGVREHQLIV</sequence>
<feature type="domain" description="SMP-30/Gluconolactonase/LRE-like region" evidence="2">
    <location>
        <begin position="13"/>
        <end position="254"/>
    </location>
</feature>